<dbReference type="PROSITE" id="PS51257">
    <property type="entry name" value="PROKAR_LIPOPROTEIN"/>
    <property type="match status" value="1"/>
</dbReference>
<dbReference type="Pfam" id="PF14522">
    <property type="entry name" value="Cytochrome_C7"/>
    <property type="match status" value="1"/>
</dbReference>
<protein>
    <submittedName>
        <fullName evidence="4">Cytochrome c3 family protein</fullName>
    </submittedName>
</protein>
<dbReference type="Proteomes" id="UP000677668">
    <property type="component" value="Chromosome 2"/>
</dbReference>
<name>A0ABX8B3E3_9BACT</name>
<accession>A0ABX8B3E3</accession>
<dbReference type="PANTHER" id="PTHR35038">
    <property type="entry name" value="DISSIMILATORY SULFITE REDUCTASE SIRA"/>
    <property type="match status" value="1"/>
</dbReference>
<dbReference type="InterPro" id="IPR036280">
    <property type="entry name" value="Multihaem_cyt_sf"/>
</dbReference>
<dbReference type="SUPFAM" id="SSF48695">
    <property type="entry name" value="Multiheme cytochromes"/>
    <property type="match status" value="1"/>
</dbReference>
<dbReference type="RefSeq" id="WP_211423387.1">
    <property type="nucleotide sequence ID" value="NZ_CP072643.1"/>
</dbReference>
<proteinExistence type="predicted"/>
<evidence type="ECO:0000313" key="5">
    <source>
        <dbReference type="Proteomes" id="UP000677668"/>
    </source>
</evidence>
<keyword evidence="1" id="KW-0732">Signal</keyword>
<dbReference type="InterPro" id="IPR029467">
    <property type="entry name" value="Cyt_c7-like"/>
</dbReference>
<feature type="region of interest" description="Disordered" evidence="2">
    <location>
        <begin position="378"/>
        <end position="399"/>
    </location>
</feature>
<gene>
    <name evidence="4" type="ORF">J8C05_14090</name>
</gene>
<dbReference type="Gene3D" id="3.90.10.10">
    <property type="entry name" value="Cytochrome C3"/>
    <property type="match status" value="2"/>
</dbReference>
<dbReference type="InterPro" id="IPR051829">
    <property type="entry name" value="Multiheme_Cytochr_ET"/>
</dbReference>
<feature type="domain" description="Cytochrome c7-like" evidence="3">
    <location>
        <begin position="295"/>
        <end position="368"/>
    </location>
</feature>
<dbReference type="EMBL" id="CP072643">
    <property type="protein sequence ID" value="QUV95150.1"/>
    <property type="molecule type" value="Genomic_DNA"/>
</dbReference>
<evidence type="ECO:0000259" key="3">
    <source>
        <dbReference type="Pfam" id="PF14522"/>
    </source>
</evidence>
<evidence type="ECO:0000256" key="2">
    <source>
        <dbReference type="SAM" id="MobiDB-lite"/>
    </source>
</evidence>
<organism evidence="4 5">
    <name type="scientific">Chloracidobacterium sp. N</name>
    <dbReference type="NCBI Taxonomy" id="2821540"/>
    <lineage>
        <taxon>Bacteria</taxon>
        <taxon>Pseudomonadati</taxon>
        <taxon>Acidobacteriota</taxon>
        <taxon>Terriglobia</taxon>
        <taxon>Terriglobales</taxon>
        <taxon>Acidobacteriaceae</taxon>
        <taxon>Chloracidobacterium</taxon>
        <taxon>Chloracidobacterium aggregatum</taxon>
    </lineage>
</organism>
<evidence type="ECO:0000313" key="4">
    <source>
        <dbReference type="EMBL" id="QUV95150.1"/>
    </source>
</evidence>
<evidence type="ECO:0000256" key="1">
    <source>
        <dbReference type="ARBA" id="ARBA00022729"/>
    </source>
</evidence>
<keyword evidence="5" id="KW-1185">Reference proteome</keyword>
<sequence length="399" mass="43188">MDTSLRLRSSVRLGIVVLFALLGGWLAACSRHTPEARPPKPIQADTFEIGPLTPVVISPTKDLTKFLHADHTEQVDARLTCNYCHGVEANLQKLAQYADNPKEANKPPYPGHASCMACHMAEFTQTRPTPVADKGADKGGRGEPSGQWSAMCYVCHQQVGLDREGVNAMDAFPGRLSHNVIFTAEQHREHMAYAYPSDLPDQKRAGQKMDDKTCRDCHGVLPHPQPGVTFEAHTTCYACHRTSEYRPPALGTKSEVPPGALASGACNTCHVTTTKLEELRPLAAKMQGVRSYSFKFTHATHQQGKCTDCHNLNGTYANQVGTPRAKQHLTGTRSAVGQGCFSCHDGKRAFGDLDANGQATQAHCLKCHVPSQLGPLFGTPTAALSPSPEPGPVPNLARR</sequence>
<reference evidence="4 5" key="1">
    <citation type="submission" date="2021-03" db="EMBL/GenBank/DDBJ databases">
        <title>Genomic and phenotypic characterization of Chloracidobacterium isolates provides evidence for multiple species.</title>
        <authorList>
            <person name="Saini M.K."/>
            <person name="Costas A.M.G."/>
            <person name="Tank M."/>
            <person name="Bryant D.A."/>
        </authorList>
    </citation>
    <scope>NUCLEOTIDE SEQUENCE [LARGE SCALE GENOMIC DNA]</scope>
    <source>
        <strain evidence="4 5">N</strain>
    </source>
</reference>